<dbReference type="OrthoDB" id="1738954at2759"/>
<evidence type="ECO:0000313" key="2">
    <source>
        <dbReference type="Proteomes" id="UP000281553"/>
    </source>
</evidence>
<dbReference type="Gene3D" id="1.20.5.190">
    <property type="match status" value="1"/>
</dbReference>
<dbReference type="Pfam" id="PF00612">
    <property type="entry name" value="IQ"/>
    <property type="match status" value="1"/>
</dbReference>
<dbReference type="InterPro" id="IPR000048">
    <property type="entry name" value="IQ_motif_EF-hand-BS"/>
</dbReference>
<dbReference type="Proteomes" id="UP000281553">
    <property type="component" value="Unassembled WGS sequence"/>
</dbReference>
<proteinExistence type="predicted"/>
<reference evidence="1 2" key="1">
    <citation type="submission" date="2018-11" db="EMBL/GenBank/DDBJ databases">
        <authorList>
            <consortium name="Pathogen Informatics"/>
        </authorList>
    </citation>
    <scope>NUCLEOTIDE SEQUENCE [LARGE SCALE GENOMIC DNA]</scope>
</reference>
<organism evidence="1 2">
    <name type="scientific">Dibothriocephalus latus</name>
    <name type="common">Fish tapeworm</name>
    <name type="synonym">Diphyllobothrium latum</name>
    <dbReference type="NCBI Taxonomy" id="60516"/>
    <lineage>
        <taxon>Eukaryota</taxon>
        <taxon>Metazoa</taxon>
        <taxon>Spiralia</taxon>
        <taxon>Lophotrochozoa</taxon>
        <taxon>Platyhelminthes</taxon>
        <taxon>Cestoda</taxon>
        <taxon>Eucestoda</taxon>
        <taxon>Diphyllobothriidea</taxon>
        <taxon>Diphyllobothriidae</taxon>
        <taxon>Dibothriocephalus</taxon>
    </lineage>
</organism>
<dbReference type="PROSITE" id="PS50096">
    <property type="entry name" value="IQ"/>
    <property type="match status" value="1"/>
</dbReference>
<dbReference type="EMBL" id="UYRU01067490">
    <property type="protein sequence ID" value="VDN16889.1"/>
    <property type="molecule type" value="Genomic_DNA"/>
</dbReference>
<evidence type="ECO:0000313" key="1">
    <source>
        <dbReference type="EMBL" id="VDN16889.1"/>
    </source>
</evidence>
<feature type="non-terminal residue" evidence="1">
    <location>
        <position position="60"/>
    </location>
</feature>
<name>A0A3P7P9A6_DIBLA</name>
<dbReference type="CDD" id="cd23767">
    <property type="entry name" value="IQCD"/>
    <property type="match status" value="1"/>
</dbReference>
<accession>A0A3P7P9A6</accession>
<dbReference type="AlphaFoldDB" id="A0A3P7P9A6"/>
<gene>
    <name evidence="1" type="ORF">DILT_LOCUS12720</name>
</gene>
<keyword evidence="2" id="KW-1185">Reference proteome</keyword>
<protein>
    <submittedName>
        <fullName evidence="1">Uncharacterized protein</fullName>
    </submittedName>
</protein>
<sequence length="60" mass="6793">MSVMEGASQGGHHFTPDPNLAATLIQAQYRGYRTRKSLAAMQHHELAELHEHAMQHHHPQ</sequence>